<sequence>MRGIKNRKPPGNDLLSRAVSSQVPSALAGLTSGFGMGPGVPPLL</sequence>
<evidence type="ECO:0000313" key="1">
    <source>
        <dbReference type="EMBL" id="SVC07786.1"/>
    </source>
</evidence>
<proteinExistence type="predicted"/>
<dbReference type="EMBL" id="UINC01072273">
    <property type="protein sequence ID" value="SVC07786.1"/>
    <property type="molecule type" value="Genomic_DNA"/>
</dbReference>
<protein>
    <submittedName>
        <fullName evidence="1">Uncharacterized protein</fullName>
    </submittedName>
</protein>
<organism evidence="1">
    <name type="scientific">marine metagenome</name>
    <dbReference type="NCBI Taxonomy" id="408172"/>
    <lineage>
        <taxon>unclassified sequences</taxon>
        <taxon>metagenomes</taxon>
        <taxon>ecological metagenomes</taxon>
    </lineage>
</organism>
<accession>A0A382J7A8</accession>
<reference evidence="1" key="1">
    <citation type="submission" date="2018-05" db="EMBL/GenBank/DDBJ databases">
        <authorList>
            <person name="Lanie J.A."/>
            <person name="Ng W.-L."/>
            <person name="Kazmierczak K.M."/>
            <person name="Andrzejewski T.M."/>
            <person name="Davidsen T.M."/>
            <person name="Wayne K.J."/>
            <person name="Tettelin H."/>
            <person name="Glass J.I."/>
            <person name="Rusch D."/>
            <person name="Podicherti R."/>
            <person name="Tsui H.-C.T."/>
            <person name="Winkler M.E."/>
        </authorList>
    </citation>
    <scope>NUCLEOTIDE SEQUENCE</scope>
</reference>
<name>A0A382J7A8_9ZZZZ</name>
<dbReference type="AlphaFoldDB" id="A0A382J7A8"/>
<gene>
    <name evidence="1" type="ORF">METZ01_LOCUS260640</name>
</gene>